<name>A0AAE4FRN9_9CYAN</name>
<dbReference type="InterPro" id="IPR029132">
    <property type="entry name" value="CBAH/NAAA_C"/>
</dbReference>
<evidence type="ECO:0000313" key="5">
    <source>
        <dbReference type="Proteomes" id="UP001268256"/>
    </source>
</evidence>
<sequence>MIINTQFLGNILLIVMLAVTLEATLGSSAAQACTRILWNNNKFAVVVGRTMDWPESTEPILTVFPRGIKRNGGLLGQTRVVTENPAQWTAKYGSLVTTVYGMGTADGLNEQGLGMHMLYLTATDFGPRDVRKPGVQAGLWGQYLLDNAATVKEAIALMAQIQPVMVAIDQMKATVHLAIEDASGDSAILEYINGNLVIHHGPEYRVMTNDPPYDQQLAFLKTWDFTNATRQTPLPGNVDPQDRFVRATYYQMMLPEPKTQQEAIAGILAIARNVSVPFGAPNNIPGSLYNTEYRTAIDLTNRRYFFELSHSPNVIWVDLDKLDLRDEAPVLILDPDNLELSGNVTTKFQQADKIPF</sequence>
<protein>
    <submittedName>
        <fullName evidence="4">Linear amide C-N hydrolase</fullName>
    </submittedName>
</protein>
<dbReference type="RefSeq" id="WP_322878175.1">
    <property type="nucleotide sequence ID" value="NZ_JAVMIP010000007.1"/>
</dbReference>
<dbReference type="AlphaFoldDB" id="A0AAE4FRN9"/>
<dbReference type="Proteomes" id="UP001268256">
    <property type="component" value="Unassembled WGS sequence"/>
</dbReference>
<evidence type="ECO:0000256" key="1">
    <source>
        <dbReference type="ARBA" id="ARBA00006625"/>
    </source>
</evidence>
<evidence type="ECO:0000259" key="3">
    <source>
        <dbReference type="Pfam" id="PF02275"/>
    </source>
</evidence>
<gene>
    <name evidence="4" type="ORF">RIF25_08825</name>
</gene>
<dbReference type="InterPro" id="IPR052193">
    <property type="entry name" value="Peptidase_C59"/>
</dbReference>
<evidence type="ECO:0000313" key="4">
    <source>
        <dbReference type="EMBL" id="MDS3860915.1"/>
    </source>
</evidence>
<dbReference type="Pfam" id="PF02275">
    <property type="entry name" value="CBAH"/>
    <property type="match status" value="1"/>
</dbReference>
<accession>A0AAE4FRN9</accession>
<dbReference type="InterPro" id="IPR029055">
    <property type="entry name" value="Ntn_hydrolases_N"/>
</dbReference>
<dbReference type="GO" id="GO:0016787">
    <property type="term" value="F:hydrolase activity"/>
    <property type="evidence" value="ECO:0007669"/>
    <property type="project" value="UniProtKB-KW"/>
</dbReference>
<dbReference type="EMBL" id="JAVMIP010000007">
    <property type="protein sequence ID" value="MDS3860915.1"/>
    <property type="molecule type" value="Genomic_DNA"/>
</dbReference>
<comment type="caution">
    <text evidence="4">The sequence shown here is derived from an EMBL/GenBank/DDBJ whole genome shotgun (WGS) entry which is preliminary data.</text>
</comment>
<dbReference type="PANTHER" id="PTHR35527:SF2">
    <property type="entry name" value="HYDROLASE"/>
    <property type="match status" value="1"/>
</dbReference>
<keyword evidence="5" id="KW-1185">Reference proteome</keyword>
<keyword evidence="2 4" id="KW-0378">Hydrolase</keyword>
<dbReference type="PANTHER" id="PTHR35527">
    <property type="entry name" value="CHOLOYLGLYCINE HYDROLASE"/>
    <property type="match status" value="1"/>
</dbReference>
<dbReference type="CDD" id="cd01902">
    <property type="entry name" value="Ntn_CGH"/>
    <property type="match status" value="1"/>
</dbReference>
<comment type="similarity">
    <text evidence="1">Belongs to the peptidase C59 family.</text>
</comment>
<dbReference type="SUPFAM" id="SSF56235">
    <property type="entry name" value="N-terminal nucleophile aminohydrolases (Ntn hydrolases)"/>
    <property type="match status" value="1"/>
</dbReference>
<reference evidence="5" key="1">
    <citation type="submission" date="2023-07" db="EMBL/GenBank/DDBJ databases">
        <authorList>
            <person name="Luz R."/>
            <person name="Cordeiro R."/>
            <person name="Fonseca A."/>
            <person name="Goncalves V."/>
        </authorList>
    </citation>
    <scope>NUCLEOTIDE SEQUENCE [LARGE SCALE GENOMIC DNA]</scope>
    <source>
        <strain evidence="5">BACA0444</strain>
    </source>
</reference>
<organism evidence="4 5">
    <name type="scientific">Pseudocalidococcus azoricus BACA0444</name>
    <dbReference type="NCBI Taxonomy" id="2918990"/>
    <lineage>
        <taxon>Bacteria</taxon>
        <taxon>Bacillati</taxon>
        <taxon>Cyanobacteriota</taxon>
        <taxon>Cyanophyceae</taxon>
        <taxon>Acaryochloridales</taxon>
        <taxon>Thermosynechococcaceae</taxon>
        <taxon>Pseudocalidococcus</taxon>
        <taxon>Pseudocalidococcus azoricus</taxon>
    </lineage>
</organism>
<dbReference type="Gene3D" id="3.60.60.10">
    <property type="entry name" value="Penicillin V Acylase, Chain A"/>
    <property type="match status" value="1"/>
</dbReference>
<feature type="domain" description="Choloylglycine hydrolase/NAAA C-terminal" evidence="3">
    <location>
        <begin position="33"/>
        <end position="325"/>
    </location>
</feature>
<evidence type="ECO:0000256" key="2">
    <source>
        <dbReference type="ARBA" id="ARBA00022801"/>
    </source>
</evidence>
<proteinExistence type="inferred from homology"/>